<feature type="transmembrane region" description="Helical" evidence="1">
    <location>
        <begin position="25"/>
        <end position="47"/>
    </location>
</feature>
<evidence type="ECO:0000313" key="2">
    <source>
        <dbReference type="EMBL" id="KAJ3842182.1"/>
    </source>
</evidence>
<proteinExistence type="predicted"/>
<name>A0AA38PFW2_9AGAR</name>
<dbReference type="Proteomes" id="UP001163846">
    <property type="component" value="Unassembled WGS sequence"/>
</dbReference>
<gene>
    <name evidence="2" type="ORF">F5878DRAFT_530260</name>
</gene>
<organism evidence="2 3">
    <name type="scientific">Lentinula raphanica</name>
    <dbReference type="NCBI Taxonomy" id="153919"/>
    <lineage>
        <taxon>Eukaryota</taxon>
        <taxon>Fungi</taxon>
        <taxon>Dikarya</taxon>
        <taxon>Basidiomycota</taxon>
        <taxon>Agaricomycotina</taxon>
        <taxon>Agaricomycetes</taxon>
        <taxon>Agaricomycetidae</taxon>
        <taxon>Agaricales</taxon>
        <taxon>Marasmiineae</taxon>
        <taxon>Omphalotaceae</taxon>
        <taxon>Lentinula</taxon>
    </lineage>
</organism>
<feature type="transmembrane region" description="Helical" evidence="1">
    <location>
        <begin position="181"/>
        <end position="204"/>
    </location>
</feature>
<dbReference type="AlphaFoldDB" id="A0AA38PFW2"/>
<keyword evidence="1" id="KW-0472">Membrane</keyword>
<keyword evidence="3" id="KW-1185">Reference proteome</keyword>
<feature type="transmembrane region" description="Helical" evidence="1">
    <location>
        <begin position="224"/>
        <end position="247"/>
    </location>
</feature>
<feature type="transmembrane region" description="Helical" evidence="1">
    <location>
        <begin position="142"/>
        <end position="169"/>
    </location>
</feature>
<keyword evidence="1" id="KW-0812">Transmembrane</keyword>
<feature type="transmembrane region" description="Helical" evidence="1">
    <location>
        <begin position="59"/>
        <end position="81"/>
    </location>
</feature>
<keyword evidence="1" id="KW-1133">Transmembrane helix</keyword>
<accession>A0AA38PFW2</accession>
<protein>
    <submittedName>
        <fullName evidence="2">Uncharacterized protein</fullName>
    </submittedName>
</protein>
<feature type="transmembrane region" description="Helical" evidence="1">
    <location>
        <begin position="259"/>
        <end position="277"/>
    </location>
</feature>
<comment type="caution">
    <text evidence="2">The sequence shown here is derived from an EMBL/GenBank/DDBJ whole genome shotgun (WGS) entry which is preliminary data.</text>
</comment>
<evidence type="ECO:0000256" key="1">
    <source>
        <dbReference type="SAM" id="Phobius"/>
    </source>
</evidence>
<dbReference type="EMBL" id="MU806014">
    <property type="protein sequence ID" value="KAJ3842182.1"/>
    <property type="molecule type" value="Genomic_DNA"/>
</dbReference>
<evidence type="ECO:0000313" key="3">
    <source>
        <dbReference type="Proteomes" id="UP001163846"/>
    </source>
</evidence>
<reference evidence="2" key="1">
    <citation type="submission" date="2022-08" db="EMBL/GenBank/DDBJ databases">
        <authorList>
            <consortium name="DOE Joint Genome Institute"/>
            <person name="Min B."/>
            <person name="Riley R."/>
            <person name="Sierra-Patev S."/>
            <person name="Naranjo-Ortiz M."/>
            <person name="Looney B."/>
            <person name="Konkel Z."/>
            <person name="Slot J.C."/>
            <person name="Sakamoto Y."/>
            <person name="Steenwyk J.L."/>
            <person name="Rokas A."/>
            <person name="Carro J."/>
            <person name="Camarero S."/>
            <person name="Ferreira P."/>
            <person name="Molpeceres G."/>
            <person name="Ruiz-Duenas F.J."/>
            <person name="Serrano A."/>
            <person name="Henrissat B."/>
            <person name="Drula E."/>
            <person name="Hughes K.W."/>
            <person name="Mata J.L."/>
            <person name="Ishikawa N.K."/>
            <person name="Vargas-Isla R."/>
            <person name="Ushijima S."/>
            <person name="Smith C.A."/>
            <person name="Ahrendt S."/>
            <person name="Andreopoulos W."/>
            <person name="He G."/>
            <person name="Labutti K."/>
            <person name="Lipzen A."/>
            <person name="Ng V."/>
            <person name="Sandor L."/>
            <person name="Barry K."/>
            <person name="Martinez A.T."/>
            <person name="Xiao Y."/>
            <person name="Gibbons J.G."/>
            <person name="Terashima K."/>
            <person name="Hibbett D.S."/>
            <person name="Grigoriev I.V."/>
        </authorList>
    </citation>
    <scope>NUCLEOTIDE SEQUENCE</scope>
    <source>
        <strain evidence="2">TFB9207</strain>
    </source>
</reference>
<sequence>MSSSPFATQENPQALWYEQSTYDSAHLASVGYGIHVAVYSTVTYIMLQQKPSTGKTFKNRAWIGWLVFNFLLFAMGTINLACSIRYNQNAWVNDREYPGGPYAYLIEQGSIPVMTLGNVASILASFLADALLLYRTAILWNFVWYIVIPPALFYIACVVLSILTVVQLALPTQTHWTPLSLAVWIILMIMPMWLSALIVGRIWYQKARMANVLGKEDTHVYTSISAIIIESALPFTVISIILLGLFGSNNIGQNLFVPLLVQVECIAPEMIILRVMLGRAWTRHTFVAGGDHLPRTALEFAPASQGATTTNSVGLTTSSLSIGLGREPDTNLSTCEDIIDAHESSDSEKAMDSSETVLKVA</sequence>